<evidence type="ECO:0000313" key="2">
    <source>
        <dbReference type="EMBL" id="NMO01252.1"/>
    </source>
</evidence>
<dbReference type="AlphaFoldDB" id="A0A848KSK8"/>
<organism evidence="2 3">
    <name type="scientific">Gordonia asplenii</name>
    <dbReference type="NCBI Taxonomy" id="2725283"/>
    <lineage>
        <taxon>Bacteria</taxon>
        <taxon>Bacillati</taxon>
        <taxon>Actinomycetota</taxon>
        <taxon>Actinomycetes</taxon>
        <taxon>Mycobacteriales</taxon>
        <taxon>Gordoniaceae</taxon>
        <taxon>Gordonia</taxon>
    </lineage>
</organism>
<evidence type="ECO:0000256" key="1">
    <source>
        <dbReference type="SAM" id="MobiDB-lite"/>
    </source>
</evidence>
<evidence type="ECO:0000313" key="3">
    <source>
        <dbReference type="Proteomes" id="UP000550729"/>
    </source>
</evidence>
<feature type="region of interest" description="Disordered" evidence="1">
    <location>
        <begin position="317"/>
        <end position="336"/>
    </location>
</feature>
<keyword evidence="3" id="KW-1185">Reference proteome</keyword>
<comment type="caution">
    <text evidence="2">The sequence shown here is derived from an EMBL/GenBank/DDBJ whole genome shotgun (WGS) entry which is preliminary data.</text>
</comment>
<dbReference type="Gene3D" id="2.30.110.10">
    <property type="entry name" value="Electron Transport, Fmn-binding Protein, Chain A"/>
    <property type="match status" value="1"/>
</dbReference>
<dbReference type="EMBL" id="JABBNB010000007">
    <property type="protein sequence ID" value="NMO01252.1"/>
    <property type="molecule type" value="Genomic_DNA"/>
</dbReference>
<dbReference type="InterPro" id="IPR012349">
    <property type="entry name" value="Split_barrel_FMN-bd"/>
</dbReference>
<protein>
    <submittedName>
        <fullName evidence="2">Pyridoxamine 5'-phosphate oxidase family protein</fullName>
    </submittedName>
</protein>
<dbReference type="Proteomes" id="UP000550729">
    <property type="component" value="Unassembled WGS sequence"/>
</dbReference>
<gene>
    <name evidence="2" type="ORF">HH308_08490</name>
</gene>
<accession>A0A848KSK8</accession>
<reference evidence="2 3" key="1">
    <citation type="submission" date="2020-04" db="EMBL/GenBank/DDBJ databases">
        <title>Gordonia sp. nov. TBRC 11910.</title>
        <authorList>
            <person name="Suriyachadkun C."/>
        </authorList>
    </citation>
    <scope>NUCLEOTIDE SEQUENCE [LARGE SCALE GENOMIC DNA]</scope>
    <source>
        <strain evidence="2 3">TBRC 11910</strain>
    </source>
</reference>
<dbReference type="RefSeq" id="WP_170193760.1">
    <property type="nucleotide sequence ID" value="NZ_JABBNB010000007.1"/>
</dbReference>
<dbReference type="SUPFAM" id="SSF50475">
    <property type="entry name" value="FMN-binding split barrel"/>
    <property type="match status" value="1"/>
</dbReference>
<name>A0A848KSK8_9ACTN</name>
<proteinExistence type="predicted"/>
<sequence>MNPQPDTRTQLDWPSIAAQATSFIATEYASVSRDGTPVTWPVTPYSGTDRGTVDISTGLTYPLKAERARRNPKVALSFSEPTGSGLDAPATFVIQGYATVRDADLRANSARYLAQSAERFPDLTASTPDAVMRRMAWYWTRIWVEVTPVRVLWWPGGDLTAAPQVWEPASPFDVPASDPAPGGRGAGSWNCATPEPWQRKTLHAIEALGLPVLTVVDDAGWPLPLRMRAAQRTDFGFRLTPPNGVTIPDGAACLTFHTHAETFDSQSNVGVIGTCRWVGESVEFHAERLMQNFDVPRNPLRRAVHMLSAGRKLKRRLDSEAQRRGQRVPRYEELGR</sequence>